<protein>
    <submittedName>
        <fullName evidence="7">SH3 domain-containing protein</fullName>
    </submittedName>
</protein>
<accession>A0A183E7J5</accession>
<dbReference type="WBParaSite" id="GPUH_0001695801-mRNA-1">
    <property type="protein sequence ID" value="GPUH_0001695801-mRNA-1"/>
    <property type="gene ID" value="GPUH_0001695801"/>
</dbReference>
<dbReference type="CDD" id="cd11770">
    <property type="entry name" value="SH3_Nephrocystin"/>
    <property type="match status" value="1"/>
</dbReference>
<feature type="region of interest" description="Disordered" evidence="3">
    <location>
        <begin position="32"/>
        <end position="85"/>
    </location>
</feature>
<dbReference type="Pfam" id="PF00018">
    <property type="entry name" value="SH3_1"/>
    <property type="match status" value="1"/>
</dbReference>
<dbReference type="PROSITE" id="PS50002">
    <property type="entry name" value="SH3"/>
    <property type="match status" value="1"/>
</dbReference>
<dbReference type="InterPro" id="IPR001452">
    <property type="entry name" value="SH3_domain"/>
</dbReference>
<proteinExistence type="predicted"/>
<evidence type="ECO:0000259" key="4">
    <source>
        <dbReference type="PROSITE" id="PS50002"/>
    </source>
</evidence>
<keyword evidence="6" id="KW-1185">Reference proteome</keyword>
<sequence length="313" mass="35359">MVLKGSLDGHYFQRRCLDLKKQLANYTRKVDGMNKNVDGWSESKDEEREMAEHSVPESHSNANNGSEHPADEGQQAVENTDMRKSDVRKGVAVEDKWFVAVADFEAQESSDLSIKQGEQLIIIATREDGWWLAQNEHGIRGYVPKTFLKACKVPEGTKEDKTGKRMNEPVQAPRQRITTEVKSRASARSENGAATKQRTATDFGEKAKISEKTSNMSKPVAKQKERTETMILEESISENTEDSEAESDKLKATPAENHLTYKCYLAPRLSESNLAFHDIYWNYDDNRASFLIDLKFTGRGTTTRLAINQCSCR</sequence>
<dbReference type="Proteomes" id="UP000271098">
    <property type="component" value="Unassembled WGS sequence"/>
</dbReference>
<feature type="domain" description="SH3" evidence="4">
    <location>
        <begin position="93"/>
        <end position="153"/>
    </location>
</feature>
<dbReference type="GO" id="GO:0090251">
    <property type="term" value="P:protein localization involved in establishment of planar polarity"/>
    <property type="evidence" value="ECO:0007669"/>
    <property type="project" value="TreeGrafter"/>
</dbReference>
<dbReference type="PANTHER" id="PTHR15176">
    <property type="entry name" value="NEPHROCYSTIN"/>
    <property type="match status" value="1"/>
</dbReference>
<dbReference type="EMBL" id="UYRT01084434">
    <property type="protein sequence ID" value="VDN28833.1"/>
    <property type="molecule type" value="Genomic_DNA"/>
</dbReference>
<name>A0A183E7J5_9BILA</name>
<keyword evidence="1 2" id="KW-0728">SH3 domain</keyword>
<reference evidence="5 6" key="2">
    <citation type="submission" date="2018-11" db="EMBL/GenBank/DDBJ databases">
        <authorList>
            <consortium name="Pathogen Informatics"/>
        </authorList>
    </citation>
    <scope>NUCLEOTIDE SEQUENCE [LARGE SCALE GENOMIC DNA]</scope>
</reference>
<evidence type="ECO:0000313" key="5">
    <source>
        <dbReference type="EMBL" id="VDN28833.1"/>
    </source>
</evidence>
<dbReference type="GO" id="GO:0005737">
    <property type="term" value="C:cytoplasm"/>
    <property type="evidence" value="ECO:0007669"/>
    <property type="project" value="TreeGrafter"/>
</dbReference>
<dbReference type="AlphaFoldDB" id="A0A183E7J5"/>
<dbReference type="PANTHER" id="PTHR15176:SF1">
    <property type="entry name" value="NEPHROCYSTIN-1"/>
    <property type="match status" value="1"/>
</dbReference>
<feature type="compositionally biased region" description="Polar residues" evidence="3">
    <location>
        <begin position="184"/>
        <end position="200"/>
    </location>
</feature>
<feature type="compositionally biased region" description="Basic and acidic residues" evidence="3">
    <location>
        <begin position="41"/>
        <end position="56"/>
    </location>
</feature>
<dbReference type="SMART" id="SM00326">
    <property type="entry name" value="SH3"/>
    <property type="match status" value="1"/>
</dbReference>
<gene>
    <name evidence="5" type="ORF">GPUH_LOCUS16936</name>
</gene>
<dbReference type="PRINTS" id="PR00452">
    <property type="entry name" value="SH3DOMAIN"/>
</dbReference>
<dbReference type="SUPFAM" id="SSF50044">
    <property type="entry name" value="SH3-domain"/>
    <property type="match status" value="1"/>
</dbReference>
<evidence type="ECO:0000313" key="6">
    <source>
        <dbReference type="Proteomes" id="UP000271098"/>
    </source>
</evidence>
<dbReference type="GO" id="GO:0005929">
    <property type="term" value="C:cilium"/>
    <property type="evidence" value="ECO:0007669"/>
    <property type="project" value="TreeGrafter"/>
</dbReference>
<organism evidence="7">
    <name type="scientific">Gongylonema pulchrum</name>
    <dbReference type="NCBI Taxonomy" id="637853"/>
    <lineage>
        <taxon>Eukaryota</taxon>
        <taxon>Metazoa</taxon>
        <taxon>Ecdysozoa</taxon>
        <taxon>Nematoda</taxon>
        <taxon>Chromadorea</taxon>
        <taxon>Rhabditida</taxon>
        <taxon>Spirurina</taxon>
        <taxon>Spiruromorpha</taxon>
        <taxon>Spiruroidea</taxon>
        <taxon>Gongylonematidae</taxon>
        <taxon>Gongylonema</taxon>
    </lineage>
</organism>
<dbReference type="Gene3D" id="2.30.30.40">
    <property type="entry name" value="SH3 Domains"/>
    <property type="match status" value="1"/>
</dbReference>
<dbReference type="InterPro" id="IPR030642">
    <property type="entry name" value="NPHP1_SH3"/>
</dbReference>
<dbReference type="OrthoDB" id="5340910at2759"/>
<reference evidence="7" key="1">
    <citation type="submission" date="2016-06" db="UniProtKB">
        <authorList>
            <consortium name="WormBaseParasite"/>
        </authorList>
    </citation>
    <scope>IDENTIFICATION</scope>
</reference>
<feature type="region of interest" description="Disordered" evidence="3">
    <location>
        <begin position="180"/>
        <end position="202"/>
    </location>
</feature>
<feature type="compositionally biased region" description="Polar residues" evidence="3">
    <location>
        <begin position="57"/>
        <end position="66"/>
    </location>
</feature>
<dbReference type="InterPro" id="IPR036028">
    <property type="entry name" value="SH3-like_dom_sf"/>
</dbReference>
<evidence type="ECO:0000256" key="3">
    <source>
        <dbReference type="SAM" id="MobiDB-lite"/>
    </source>
</evidence>
<evidence type="ECO:0000256" key="2">
    <source>
        <dbReference type="PROSITE-ProRule" id="PRU00192"/>
    </source>
</evidence>
<evidence type="ECO:0000256" key="1">
    <source>
        <dbReference type="ARBA" id="ARBA00022443"/>
    </source>
</evidence>
<dbReference type="InterPro" id="IPR039687">
    <property type="entry name" value="NPHP1"/>
</dbReference>
<evidence type="ECO:0000313" key="7">
    <source>
        <dbReference type="WBParaSite" id="GPUH_0001695801-mRNA-1"/>
    </source>
</evidence>